<gene>
    <name evidence="4" type="ORF">JOF36_000308</name>
</gene>
<name>A0ABS4VL15_9PSEU</name>
<dbReference type="InterPro" id="IPR009057">
    <property type="entry name" value="Homeodomain-like_sf"/>
</dbReference>
<feature type="domain" description="HTH tetR-type" evidence="3">
    <location>
        <begin position="7"/>
        <end position="67"/>
    </location>
</feature>
<evidence type="ECO:0000256" key="2">
    <source>
        <dbReference type="PROSITE-ProRule" id="PRU00335"/>
    </source>
</evidence>
<dbReference type="PROSITE" id="PS50977">
    <property type="entry name" value="HTH_TETR_2"/>
    <property type="match status" value="1"/>
</dbReference>
<evidence type="ECO:0000256" key="1">
    <source>
        <dbReference type="ARBA" id="ARBA00023125"/>
    </source>
</evidence>
<evidence type="ECO:0000313" key="5">
    <source>
        <dbReference type="Proteomes" id="UP001519295"/>
    </source>
</evidence>
<protein>
    <submittedName>
        <fullName evidence="4">AcrR family transcriptional regulator</fullName>
    </submittedName>
</protein>
<sequence length="213" mass="22651">MARTAIPDGRDRILDVAARLFYEQGIRAVGMKQIIDEAGSGKSLLYGHFATKDDLVEAYLERAATRLGRSSARVLQAAGDDPGERIVALVTEAGRRILRPGGRGCPFRNYLVEFPDGDEVVAEGTGSGPAARARRTLKESHSVLDRSAKELAGPVAGAVLAEQIGLIMDGLFARASYRARGDDEPPVSAVLAAVELARTLVAQHRASGDESGR</sequence>
<dbReference type="PANTHER" id="PTHR30055">
    <property type="entry name" value="HTH-TYPE TRANSCRIPTIONAL REGULATOR RUTR"/>
    <property type="match status" value="1"/>
</dbReference>
<dbReference type="Proteomes" id="UP001519295">
    <property type="component" value="Unassembled WGS sequence"/>
</dbReference>
<keyword evidence="5" id="KW-1185">Reference proteome</keyword>
<comment type="caution">
    <text evidence="4">The sequence shown here is derived from an EMBL/GenBank/DDBJ whole genome shotgun (WGS) entry which is preliminary data.</text>
</comment>
<organism evidence="4 5">
    <name type="scientific">Pseudonocardia parietis</name>
    <dbReference type="NCBI Taxonomy" id="570936"/>
    <lineage>
        <taxon>Bacteria</taxon>
        <taxon>Bacillati</taxon>
        <taxon>Actinomycetota</taxon>
        <taxon>Actinomycetes</taxon>
        <taxon>Pseudonocardiales</taxon>
        <taxon>Pseudonocardiaceae</taxon>
        <taxon>Pseudonocardia</taxon>
    </lineage>
</organism>
<keyword evidence="1 2" id="KW-0238">DNA-binding</keyword>
<evidence type="ECO:0000313" key="4">
    <source>
        <dbReference type="EMBL" id="MBP2364612.1"/>
    </source>
</evidence>
<dbReference type="EMBL" id="JAGINU010000001">
    <property type="protein sequence ID" value="MBP2364612.1"/>
    <property type="molecule type" value="Genomic_DNA"/>
</dbReference>
<accession>A0ABS4VL15</accession>
<dbReference type="Pfam" id="PF00440">
    <property type="entry name" value="TetR_N"/>
    <property type="match status" value="1"/>
</dbReference>
<proteinExistence type="predicted"/>
<feature type="DNA-binding region" description="H-T-H motif" evidence="2">
    <location>
        <begin position="30"/>
        <end position="49"/>
    </location>
</feature>
<dbReference type="InterPro" id="IPR001647">
    <property type="entry name" value="HTH_TetR"/>
</dbReference>
<dbReference type="SUPFAM" id="SSF46689">
    <property type="entry name" value="Homeodomain-like"/>
    <property type="match status" value="1"/>
</dbReference>
<dbReference type="PRINTS" id="PR00455">
    <property type="entry name" value="HTHTETR"/>
</dbReference>
<dbReference type="InterPro" id="IPR050109">
    <property type="entry name" value="HTH-type_TetR-like_transc_reg"/>
</dbReference>
<dbReference type="RefSeq" id="WP_307862164.1">
    <property type="nucleotide sequence ID" value="NZ_JAGINU010000001.1"/>
</dbReference>
<evidence type="ECO:0000259" key="3">
    <source>
        <dbReference type="PROSITE" id="PS50977"/>
    </source>
</evidence>
<reference evidence="4 5" key="1">
    <citation type="submission" date="2021-03" db="EMBL/GenBank/DDBJ databases">
        <title>Sequencing the genomes of 1000 actinobacteria strains.</title>
        <authorList>
            <person name="Klenk H.-P."/>
        </authorList>
    </citation>
    <scope>NUCLEOTIDE SEQUENCE [LARGE SCALE GENOMIC DNA]</scope>
    <source>
        <strain evidence="4 5">DSM 45256</strain>
    </source>
</reference>
<dbReference type="Gene3D" id="1.10.357.10">
    <property type="entry name" value="Tetracycline Repressor, domain 2"/>
    <property type="match status" value="1"/>
</dbReference>
<dbReference type="PANTHER" id="PTHR30055:SF200">
    <property type="entry name" value="HTH-TYPE TRANSCRIPTIONAL REPRESSOR BDCR"/>
    <property type="match status" value="1"/>
</dbReference>